<dbReference type="RefSeq" id="WP_305736596.1">
    <property type="nucleotide sequence ID" value="NZ_CP137744.1"/>
</dbReference>
<evidence type="ECO:0000313" key="2">
    <source>
        <dbReference type="Proteomes" id="UP001302368"/>
    </source>
</evidence>
<sequence>MPEFLKKLAGMALPFWMDKGEPQKLLRAARQFWQRVYGWVTWPMRQLDPLTCSESLLTLIAYDRDITRFDGEPLALFRKRVAYAFVNAADAGSVEGFISIFQRLGIGLVELLERQPGIDWDVIVLRVTDGQIAGNTQLMIHIIQQYGRTCRRYQFEVITSEKLAIRAGWDQGEYICYPASLAGTGSGGATFSASL</sequence>
<evidence type="ECO:0008006" key="3">
    <source>
        <dbReference type="Google" id="ProtNLM"/>
    </source>
</evidence>
<accession>A0ABZ0MKP8</accession>
<evidence type="ECO:0000313" key="1">
    <source>
        <dbReference type="EMBL" id="WOZ76039.1"/>
    </source>
</evidence>
<dbReference type="Proteomes" id="UP001302368">
    <property type="component" value="Chromosome"/>
</dbReference>
<protein>
    <recommendedName>
        <fullName evidence="3">Phage protein</fullName>
    </recommendedName>
</protein>
<organism evidence="1 2">
    <name type="scientific">Kosakonia sacchari</name>
    <dbReference type="NCBI Taxonomy" id="1158459"/>
    <lineage>
        <taxon>Bacteria</taxon>
        <taxon>Pseudomonadati</taxon>
        <taxon>Pseudomonadota</taxon>
        <taxon>Gammaproteobacteria</taxon>
        <taxon>Enterobacterales</taxon>
        <taxon>Enterobacteriaceae</taxon>
        <taxon>Kosakonia</taxon>
    </lineage>
</organism>
<proteinExistence type="predicted"/>
<keyword evidence="2" id="KW-1185">Reference proteome</keyword>
<gene>
    <name evidence="1" type="ORF">Q8Y70_15680</name>
</gene>
<dbReference type="EMBL" id="CP137744">
    <property type="protein sequence ID" value="WOZ76039.1"/>
    <property type="molecule type" value="Genomic_DNA"/>
</dbReference>
<name>A0ABZ0MKP8_9ENTR</name>
<reference evidence="1 2" key="1">
    <citation type="submission" date="2023-10" db="EMBL/GenBank/DDBJ databases">
        <title>Genome sequencing of the isolated polysaccharide-producing bacterium Kosakonia sacchari KS2022.</title>
        <authorList>
            <person name="Yi X."/>
        </authorList>
    </citation>
    <scope>NUCLEOTIDE SEQUENCE [LARGE SCALE GENOMIC DNA]</scope>
    <source>
        <strain evidence="1 2">KS2022</strain>
    </source>
</reference>